<dbReference type="RefSeq" id="WP_123203590.1">
    <property type="nucleotide sequence ID" value="NZ_RJMB01000040.1"/>
</dbReference>
<feature type="region of interest" description="Disordered" evidence="1">
    <location>
        <begin position="266"/>
        <end position="285"/>
    </location>
</feature>
<gene>
    <name evidence="2" type="ORF">EFW17_23275</name>
</gene>
<sequence>MPRKLRRTSAFLKILTLLTAVCGLLVAGGYALMVSVEPLEVEEEDPVDECVVGDGEDTHTLDPEQAANAATISGVAFSRDLPEQSVVIAYATVWQESKFFNIEYGDRDSLGLFQQRPSQEWGEPEQLMDPVYTSDAFYERLEEIQDYEEMPVYEAAQLVQRSADGFAYDQHEEISRHMAKALGGTQGNSVTCRFTEGVGKQAADIDGAREEIRRVFGVGVNDLPVSQEPRTGDLGWAMAQWAVTHAQEYGLNSVTYGDQRWNANPDQEGWFSVDDPAPEGRLVLD</sequence>
<evidence type="ECO:0000256" key="1">
    <source>
        <dbReference type="SAM" id="MobiDB-lite"/>
    </source>
</evidence>
<accession>A0A3N0DRD6</accession>
<evidence type="ECO:0000313" key="2">
    <source>
        <dbReference type="EMBL" id="RNL78198.1"/>
    </source>
</evidence>
<organism evidence="2 3">
    <name type="scientific">Halostreptopolyspora alba</name>
    <dbReference type="NCBI Taxonomy" id="2487137"/>
    <lineage>
        <taxon>Bacteria</taxon>
        <taxon>Bacillati</taxon>
        <taxon>Actinomycetota</taxon>
        <taxon>Actinomycetes</taxon>
        <taxon>Streptosporangiales</taxon>
        <taxon>Nocardiopsidaceae</taxon>
        <taxon>Halostreptopolyspora</taxon>
    </lineage>
</organism>
<protein>
    <submittedName>
        <fullName evidence="2">Uncharacterized protein</fullName>
    </submittedName>
</protein>
<dbReference type="EMBL" id="RJMB01000040">
    <property type="protein sequence ID" value="RNL78198.1"/>
    <property type="molecule type" value="Genomic_DNA"/>
</dbReference>
<dbReference type="Proteomes" id="UP000269198">
    <property type="component" value="Unassembled WGS sequence"/>
</dbReference>
<reference evidence="2 3" key="1">
    <citation type="submission" date="2018-11" db="EMBL/GenBank/DDBJ databases">
        <title>The genome draft of YIM 96095.</title>
        <authorList>
            <person name="Tang S.-K."/>
            <person name="Chunyu W.-X."/>
            <person name="Feng Y.-Z."/>
        </authorList>
    </citation>
    <scope>NUCLEOTIDE SEQUENCE [LARGE SCALE GENOMIC DNA]</scope>
    <source>
        <strain evidence="2 3">YIM 96095</strain>
    </source>
</reference>
<proteinExistence type="predicted"/>
<dbReference type="AlphaFoldDB" id="A0A3N0DRD6"/>
<keyword evidence="3" id="KW-1185">Reference proteome</keyword>
<evidence type="ECO:0000313" key="3">
    <source>
        <dbReference type="Proteomes" id="UP000269198"/>
    </source>
</evidence>
<comment type="caution">
    <text evidence="2">The sequence shown here is derived from an EMBL/GenBank/DDBJ whole genome shotgun (WGS) entry which is preliminary data.</text>
</comment>
<dbReference type="OrthoDB" id="5171895at2"/>
<name>A0A3N0DRD6_9ACTN</name>